<dbReference type="AlphaFoldDB" id="A0AAV5SYM4"/>
<dbReference type="Proteomes" id="UP001432027">
    <property type="component" value="Unassembled WGS sequence"/>
</dbReference>
<keyword evidence="2" id="KW-1185">Reference proteome</keyword>
<comment type="caution">
    <text evidence="1">The sequence shown here is derived from an EMBL/GenBank/DDBJ whole genome shotgun (WGS) entry which is preliminary data.</text>
</comment>
<organism evidence="1 2">
    <name type="scientific">Pristionchus entomophagus</name>
    <dbReference type="NCBI Taxonomy" id="358040"/>
    <lineage>
        <taxon>Eukaryota</taxon>
        <taxon>Metazoa</taxon>
        <taxon>Ecdysozoa</taxon>
        <taxon>Nematoda</taxon>
        <taxon>Chromadorea</taxon>
        <taxon>Rhabditida</taxon>
        <taxon>Rhabditina</taxon>
        <taxon>Diplogasteromorpha</taxon>
        <taxon>Diplogasteroidea</taxon>
        <taxon>Neodiplogasteridae</taxon>
        <taxon>Pristionchus</taxon>
    </lineage>
</organism>
<dbReference type="EMBL" id="BTSX01000002">
    <property type="protein sequence ID" value="GMS85723.1"/>
    <property type="molecule type" value="Genomic_DNA"/>
</dbReference>
<protein>
    <submittedName>
        <fullName evidence="1">Uncharacterized protein</fullName>
    </submittedName>
</protein>
<reference evidence="1" key="1">
    <citation type="submission" date="2023-10" db="EMBL/GenBank/DDBJ databases">
        <title>Genome assembly of Pristionchus species.</title>
        <authorList>
            <person name="Yoshida K."/>
            <person name="Sommer R.J."/>
        </authorList>
    </citation>
    <scope>NUCLEOTIDE SEQUENCE</scope>
    <source>
        <strain evidence="1">RS0144</strain>
    </source>
</reference>
<sequence length="144" mass="16335">DQRKSLLLIDALTDKATILHEIKRTSMSKVSMEADHLITFECKKNILRLRSRSKAEAEDLYRVLIYGSRAAESLEISSLMPNRRSKEADKARNMEANVQNANEIKERHLNGLIFYNRVIGRLRSSSSGPDKLENIFSSASADLI</sequence>
<proteinExistence type="predicted"/>
<evidence type="ECO:0000313" key="1">
    <source>
        <dbReference type="EMBL" id="GMS85723.1"/>
    </source>
</evidence>
<accession>A0AAV5SYM4</accession>
<name>A0AAV5SYM4_9BILA</name>
<evidence type="ECO:0000313" key="2">
    <source>
        <dbReference type="Proteomes" id="UP001432027"/>
    </source>
</evidence>
<feature type="non-terminal residue" evidence="1">
    <location>
        <position position="1"/>
    </location>
</feature>
<gene>
    <name evidence="1" type="ORF">PENTCL1PPCAC_7898</name>
</gene>